<proteinExistence type="predicted"/>
<dbReference type="AlphaFoldDB" id="A0A397RZD0"/>
<name>A0A397RZD0_9MOLU</name>
<evidence type="ECO:0000313" key="2">
    <source>
        <dbReference type="Proteomes" id="UP000266506"/>
    </source>
</evidence>
<dbReference type="RefSeq" id="WP_162849729.1">
    <property type="nucleotide sequence ID" value="NZ_QXEV01000005.1"/>
</dbReference>
<sequence>MTTWIINFYHTEAMYKAGIVSFSQKRTGSREAVYNEAKNLAKARGDFMFEVVPE</sequence>
<gene>
    <name evidence="1" type="ORF">EI71_00699</name>
</gene>
<protein>
    <submittedName>
        <fullName evidence="1">Uncharacterized protein</fullName>
    </submittedName>
</protein>
<reference evidence="1 2" key="1">
    <citation type="submission" date="2018-08" db="EMBL/GenBank/DDBJ databases">
        <title>Genomic Encyclopedia of Archaeal and Bacterial Type Strains, Phase II (KMG-II): from individual species to whole genera.</title>
        <authorList>
            <person name="Goeker M."/>
        </authorList>
    </citation>
    <scope>NUCLEOTIDE SEQUENCE [LARGE SCALE GENOMIC DNA]</scope>
    <source>
        <strain evidence="1 2">ATCC 27112</strain>
    </source>
</reference>
<comment type="caution">
    <text evidence="1">The sequence shown here is derived from an EMBL/GenBank/DDBJ whole genome shotgun (WGS) entry which is preliminary data.</text>
</comment>
<dbReference type="EMBL" id="QXEV01000005">
    <property type="protein sequence ID" value="RIA77916.1"/>
    <property type="molecule type" value="Genomic_DNA"/>
</dbReference>
<dbReference type="Proteomes" id="UP000266506">
    <property type="component" value="Unassembled WGS sequence"/>
</dbReference>
<organism evidence="1 2">
    <name type="scientific">Anaeroplasma bactoclasticum</name>
    <dbReference type="NCBI Taxonomy" id="2088"/>
    <lineage>
        <taxon>Bacteria</taxon>
        <taxon>Bacillati</taxon>
        <taxon>Mycoplasmatota</taxon>
        <taxon>Mollicutes</taxon>
        <taxon>Anaeroplasmatales</taxon>
        <taxon>Anaeroplasmataceae</taxon>
        <taxon>Anaeroplasma</taxon>
    </lineage>
</organism>
<keyword evidence="2" id="KW-1185">Reference proteome</keyword>
<dbReference type="InParanoid" id="A0A397RZD0"/>
<evidence type="ECO:0000313" key="1">
    <source>
        <dbReference type="EMBL" id="RIA77916.1"/>
    </source>
</evidence>
<accession>A0A397RZD0</accession>